<evidence type="ECO:0008006" key="4">
    <source>
        <dbReference type="Google" id="ProtNLM"/>
    </source>
</evidence>
<reference evidence="2 3" key="1">
    <citation type="submission" date="2019-07" db="EMBL/GenBank/DDBJ databases">
        <title>Genomic Encyclopedia of Archaeal and Bacterial Type Strains, Phase II (KMG-II): from individual species to whole genera.</title>
        <authorList>
            <person name="Goeker M."/>
        </authorList>
    </citation>
    <scope>NUCLEOTIDE SEQUENCE [LARGE SCALE GENOMIC DNA]</scope>
    <source>
        <strain evidence="2 3">DSM 17527</strain>
    </source>
</reference>
<keyword evidence="3" id="KW-1185">Reference proteome</keyword>
<dbReference type="SUPFAM" id="SSF51126">
    <property type="entry name" value="Pectin lyase-like"/>
    <property type="match status" value="1"/>
</dbReference>
<accession>A0A5S5CCA5</accession>
<name>A0A5S5CCA5_9FLAO</name>
<dbReference type="PANTHER" id="PTHR41339">
    <property type="entry name" value="LIPL48"/>
    <property type="match status" value="1"/>
</dbReference>
<feature type="signal peptide" evidence="1">
    <location>
        <begin position="1"/>
        <end position="20"/>
    </location>
</feature>
<comment type="caution">
    <text evidence="2">The sequence shown here is derived from an EMBL/GenBank/DDBJ whole genome shotgun (WGS) entry which is preliminary data.</text>
</comment>
<evidence type="ECO:0000313" key="3">
    <source>
        <dbReference type="Proteomes" id="UP000324376"/>
    </source>
</evidence>
<feature type="chain" id="PRO_5024349386" description="Parallel beta helix pectate lyase-like protein" evidence="1">
    <location>
        <begin position="21"/>
        <end position="422"/>
    </location>
</feature>
<proteinExistence type="predicted"/>
<dbReference type="InterPro" id="IPR011050">
    <property type="entry name" value="Pectin_lyase_fold/virulence"/>
</dbReference>
<dbReference type="OrthoDB" id="1521716at2"/>
<gene>
    <name evidence="2" type="ORF">BD809_102179</name>
</gene>
<dbReference type="PANTHER" id="PTHR41339:SF1">
    <property type="entry name" value="SECRETED PROTEIN"/>
    <property type="match status" value="1"/>
</dbReference>
<evidence type="ECO:0000313" key="2">
    <source>
        <dbReference type="EMBL" id="TYP75966.1"/>
    </source>
</evidence>
<organism evidence="2 3">
    <name type="scientific">Aquimarina intermedia</name>
    <dbReference type="NCBI Taxonomy" id="350814"/>
    <lineage>
        <taxon>Bacteria</taxon>
        <taxon>Pseudomonadati</taxon>
        <taxon>Bacteroidota</taxon>
        <taxon>Flavobacteriia</taxon>
        <taxon>Flavobacteriales</taxon>
        <taxon>Flavobacteriaceae</taxon>
        <taxon>Aquimarina</taxon>
    </lineage>
</organism>
<dbReference type="EMBL" id="VNHU01000002">
    <property type="protein sequence ID" value="TYP75966.1"/>
    <property type="molecule type" value="Genomic_DNA"/>
</dbReference>
<dbReference type="Proteomes" id="UP000324376">
    <property type="component" value="Unassembled WGS sequence"/>
</dbReference>
<evidence type="ECO:0000256" key="1">
    <source>
        <dbReference type="SAM" id="SignalP"/>
    </source>
</evidence>
<protein>
    <recommendedName>
        <fullName evidence="4">Parallel beta helix pectate lyase-like protein</fullName>
    </recommendedName>
</protein>
<sequence>MKRFRFIIVLFLIQSSLSYAQDFNINDDKWARGWTNFEPNATNYPDAEERIPNIIVENTFLRSDIVYKLSGDVYVSNGATLTIQEGTIIRCDHKNIGNLIISKGSKLIAEGSKVNPIVFTSDKAAKSRTRGDWGGIVIIGSGKVNTVSGNGIIKGNYNPQFSMYGGKAYDEQTSIMKYVRIEFAGNKTKRTEGANGLSLYAVGKKSIINNIMISHSGQDSYSFNGGTLKTQNLISYKAKDDDFEISEGFKGTLNQLIAIRHPFITCAIGSYALEINGYHKELGYVNAEDITDVTITNATLVNLSDKSNYKHTTSAISARNTARVYIHNSKISGFSDVVRFDRSYTALAMIEKSFMMDNSFFNIHGDGVRASRKISENVVNILKYNKFTKEFIAANELFQDPDNKVIPKFHLKKSLNNYMVMQ</sequence>
<dbReference type="AlphaFoldDB" id="A0A5S5CCA5"/>
<keyword evidence="1" id="KW-0732">Signal</keyword>
<dbReference type="RefSeq" id="WP_148781578.1">
    <property type="nucleotide sequence ID" value="NZ_VNHU01000002.1"/>
</dbReference>